<sequence length="147" mass="15380">MATAAAALQISSSLFTSVIDTTTISQPVKLCISSPFKTLSVARFGTSFASGSALVLKTSYRTKPASRRALVTVRCEQSTNESSGLDIWLGRFAMIGFAAAVGVEIYTGKGLLENFGLTSPLPTAALAVTTLVGVLTTVFIFQSAFKS</sequence>
<gene>
    <name evidence="2" type="ORF">CEURO_LOCUS1159</name>
</gene>
<evidence type="ECO:0008006" key="4">
    <source>
        <dbReference type="Google" id="ProtNLM"/>
    </source>
</evidence>
<dbReference type="AlphaFoldDB" id="A0A9P0YIF5"/>
<dbReference type="OrthoDB" id="543868at2759"/>
<reference evidence="2" key="1">
    <citation type="submission" date="2022-07" db="EMBL/GenBank/DDBJ databases">
        <authorList>
            <person name="Macas J."/>
            <person name="Novak P."/>
            <person name="Neumann P."/>
        </authorList>
    </citation>
    <scope>NUCLEOTIDE SEQUENCE</scope>
</reference>
<comment type="caution">
    <text evidence="2">The sequence shown here is derived from an EMBL/GenBank/DDBJ whole genome shotgun (WGS) entry which is preliminary data.</text>
</comment>
<dbReference type="EMBL" id="CAMAPE010000004">
    <property type="protein sequence ID" value="CAH9057865.1"/>
    <property type="molecule type" value="Genomic_DNA"/>
</dbReference>
<keyword evidence="3" id="KW-1185">Reference proteome</keyword>
<evidence type="ECO:0000256" key="1">
    <source>
        <dbReference type="SAM" id="Phobius"/>
    </source>
</evidence>
<keyword evidence="1" id="KW-1133">Transmembrane helix</keyword>
<evidence type="ECO:0000313" key="3">
    <source>
        <dbReference type="Proteomes" id="UP001152484"/>
    </source>
</evidence>
<feature type="transmembrane region" description="Helical" evidence="1">
    <location>
        <begin position="88"/>
        <end position="108"/>
    </location>
</feature>
<evidence type="ECO:0000313" key="2">
    <source>
        <dbReference type="EMBL" id="CAH9057865.1"/>
    </source>
</evidence>
<protein>
    <recommendedName>
        <fullName evidence="4">Stress enhanced protein 1, chloroplastic</fullName>
    </recommendedName>
</protein>
<name>A0A9P0YIF5_CUSEU</name>
<feature type="transmembrane region" description="Helical" evidence="1">
    <location>
        <begin position="120"/>
        <end position="141"/>
    </location>
</feature>
<keyword evidence="1" id="KW-0472">Membrane</keyword>
<proteinExistence type="predicted"/>
<dbReference type="Proteomes" id="UP001152484">
    <property type="component" value="Unassembled WGS sequence"/>
</dbReference>
<keyword evidence="1" id="KW-0812">Transmembrane</keyword>
<organism evidence="2 3">
    <name type="scientific">Cuscuta europaea</name>
    <name type="common">European dodder</name>
    <dbReference type="NCBI Taxonomy" id="41803"/>
    <lineage>
        <taxon>Eukaryota</taxon>
        <taxon>Viridiplantae</taxon>
        <taxon>Streptophyta</taxon>
        <taxon>Embryophyta</taxon>
        <taxon>Tracheophyta</taxon>
        <taxon>Spermatophyta</taxon>
        <taxon>Magnoliopsida</taxon>
        <taxon>eudicotyledons</taxon>
        <taxon>Gunneridae</taxon>
        <taxon>Pentapetalae</taxon>
        <taxon>asterids</taxon>
        <taxon>lamiids</taxon>
        <taxon>Solanales</taxon>
        <taxon>Convolvulaceae</taxon>
        <taxon>Cuscuteae</taxon>
        <taxon>Cuscuta</taxon>
        <taxon>Cuscuta subgen. Cuscuta</taxon>
    </lineage>
</organism>
<accession>A0A9P0YIF5</accession>
<dbReference type="SUPFAM" id="SSF103511">
    <property type="entry name" value="Chlorophyll a-b binding protein"/>
    <property type="match status" value="1"/>
</dbReference>